<reference evidence="2" key="2">
    <citation type="submission" date="2025-08" db="UniProtKB">
        <authorList>
            <consortium name="RefSeq"/>
        </authorList>
    </citation>
    <scope>IDENTIFICATION</scope>
    <source>
        <tissue evidence="2">Leaf</tissue>
    </source>
</reference>
<evidence type="ECO:0000313" key="2">
    <source>
        <dbReference type="RefSeq" id="XP_075103958.1"/>
    </source>
</evidence>
<reference evidence="1" key="1">
    <citation type="journal article" date="2014" name="Nat. Commun.">
        <title>The tobacco genome sequence and its comparison with those of tomato and potato.</title>
        <authorList>
            <person name="Sierro N."/>
            <person name="Battey J.N."/>
            <person name="Ouadi S."/>
            <person name="Bakaher N."/>
            <person name="Bovet L."/>
            <person name="Willig A."/>
            <person name="Goepfert S."/>
            <person name="Peitsch M.C."/>
            <person name="Ivanov N.V."/>
        </authorList>
    </citation>
    <scope>NUCLEOTIDE SEQUENCE [LARGE SCALE GENOMIC DNA]</scope>
</reference>
<proteinExistence type="predicted"/>
<sequence length="487" mass="56122">MINIINWNIRGMISKGASERLAKLIRIHKAHMVILHEHFLSSNKLEDYKRYFGFDQDVSNKCSKLWPSRIMNWSVMSSTIADNRLLSILREMSKHIGSQQYMLGTVLGEEGWYPHTLSKSADFIRCMDDCGMSDLSFTGNPFTWCNGSRGEKKISTRLDRVLINEDWAKNFQTNRVDHHAKSGLDHSLITFKFGNENPEVIKYFRLEQEYETNNNNVNRQNLYKAQAQYTRWLKMQESILKQKSRIKWAEEGDSISKYFHSVIKEKRRRAHIHKIKDNQGTWIEGNEAIANAAIDNFSNLFIHTQSDNNLSILECIELMVTEKNNHLMNQIPEEEEIKHIVFSIEPNSSASSDGFNGHFYQASWDTIKREVCKFVQKFINGYNISRYYTHTNLVLIPKVSSHLSLSQLRPISLCNVSNKIISKIISARIANILPKLISDNQSGFVKGGLMTENILLAQELVHGIKKNNQGGNIVIKLDMSKAYDKLS</sequence>
<keyword evidence="1" id="KW-1185">Reference proteome</keyword>
<protein>
    <submittedName>
        <fullName evidence="2">Uncharacterized protein LOC142178429</fullName>
    </submittedName>
</protein>
<gene>
    <name evidence="2" type="primary">LOC142178429</name>
</gene>
<organism evidence="1 2">
    <name type="scientific">Nicotiana tabacum</name>
    <name type="common">Common tobacco</name>
    <dbReference type="NCBI Taxonomy" id="4097"/>
    <lineage>
        <taxon>Eukaryota</taxon>
        <taxon>Viridiplantae</taxon>
        <taxon>Streptophyta</taxon>
        <taxon>Embryophyta</taxon>
        <taxon>Tracheophyta</taxon>
        <taxon>Spermatophyta</taxon>
        <taxon>Magnoliopsida</taxon>
        <taxon>eudicotyledons</taxon>
        <taxon>Gunneridae</taxon>
        <taxon>Pentapetalae</taxon>
        <taxon>asterids</taxon>
        <taxon>lamiids</taxon>
        <taxon>Solanales</taxon>
        <taxon>Solanaceae</taxon>
        <taxon>Nicotianoideae</taxon>
        <taxon>Nicotianeae</taxon>
        <taxon>Nicotiana</taxon>
    </lineage>
</organism>
<dbReference type="Proteomes" id="UP000790787">
    <property type="component" value="Chromosome 3"/>
</dbReference>
<accession>A0AC58U3A2</accession>
<evidence type="ECO:0000313" key="1">
    <source>
        <dbReference type="Proteomes" id="UP000790787"/>
    </source>
</evidence>
<name>A0AC58U3A2_TOBAC</name>
<dbReference type="RefSeq" id="XP_075103958.1">
    <property type="nucleotide sequence ID" value="XM_075247857.1"/>
</dbReference>